<keyword evidence="2" id="KW-1185">Reference proteome</keyword>
<name>A0ABQ6BGQ4_9BRAD</name>
<proteinExistence type="predicted"/>
<dbReference type="EMBL" id="BSOW01000046">
    <property type="protein sequence ID" value="GLR91367.1"/>
    <property type="molecule type" value="Genomic_DNA"/>
</dbReference>
<evidence type="ECO:0000313" key="2">
    <source>
        <dbReference type="Proteomes" id="UP001156905"/>
    </source>
</evidence>
<reference evidence="2" key="1">
    <citation type="journal article" date="2019" name="Int. J. Syst. Evol. Microbiol.">
        <title>The Global Catalogue of Microorganisms (GCM) 10K type strain sequencing project: providing services to taxonomists for standard genome sequencing and annotation.</title>
        <authorList>
            <consortium name="The Broad Institute Genomics Platform"/>
            <consortium name="The Broad Institute Genome Sequencing Center for Infectious Disease"/>
            <person name="Wu L."/>
            <person name="Ma J."/>
        </authorList>
    </citation>
    <scope>NUCLEOTIDE SEQUENCE [LARGE SCALE GENOMIC DNA]</scope>
    <source>
        <strain evidence="2">NBRC 102520</strain>
    </source>
</reference>
<comment type="caution">
    <text evidence="1">The sequence shown here is derived from an EMBL/GenBank/DDBJ whole genome shotgun (WGS) entry which is preliminary data.</text>
</comment>
<dbReference type="Proteomes" id="UP001156905">
    <property type="component" value="Unassembled WGS sequence"/>
</dbReference>
<evidence type="ECO:0000313" key="1">
    <source>
        <dbReference type="EMBL" id="GLR91367.1"/>
    </source>
</evidence>
<organism evidence="1 2">
    <name type="scientific">Bradyrhizobium iriomotense</name>
    <dbReference type="NCBI Taxonomy" id="441950"/>
    <lineage>
        <taxon>Bacteria</taxon>
        <taxon>Pseudomonadati</taxon>
        <taxon>Pseudomonadota</taxon>
        <taxon>Alphaproteobacteria</taxon>
        <taxon>Hyphomicrobiales</taxon>
        <taxon>Nitrobacteraceae</taxon>
        <taxon>Bradyrhizobium</taxon>
    </lineage>
</organism>
<accession>A0ABQ6BGQ4</accession>
<gene>
    <name evidence="1" type="ORF">GCM10007857_80840</name>
</gene>
<dbReference type="RefSeq" id="WP_284274669.1">
    <property type="nucleotide sequence ID" value="NZ_BSOW01000046.1"/>
</dbReference>
<sequence length="136" mass="16235">MRGNKRAAFWTRKLRKRFGDDWTLRQVDEFFERKRTRSTGRPQKWDDDIAGDVYLMVRGIMSRGFKKTESLRMLAQYPGAKGGWFSFEQVKRGFRRGEENLGKLLPKELDQRSADIFEWMPLLKIYVDGQKPKLRK</sequence>
<protein>
    <submittedName>
        <fullName evidence="1">Uncharacterized protein</fullName>
    </submittedName>
</protein>